<evidence type="ECO:0000256" key="3">
    <source>
        <dbReference type="ARBA" id="ARBA00022692"/>
    </source>
</evidence>
<evidence type="ECO:0000256" key="4">
    <source>
        <dbReference type="ARBA" id="ARBA00022989"/>
    </source>
</evidence>
<name>A0ABT8C212_9BACT</name>
<keyword evidence="4 6" id="KW-1133">Transmembrane helix</keyword>
<dbReference type="PANTHER" id="PTHR12677">
    <property type="entry name" value="GOLGI APPARATUS MEMBRANE PROTEIN TVP38-RELATED"/>
    <property type="match status" value="1"/>
</dbReference>
<feature type="transmembrane region" description="Helical" evidence="6">
    <location>
        <begin position="147"/>
        <end position="167"/>
    </location>
</feature>
<gene>
    <name evidence="8" type="ORF">QWZ15_02990</name>
</gene>
<evidence type="ECO:0000256" key="2">
    <source>
        <dbReference type="ARBA" id="ARBA00022475"/>
    </source>
</evidence>
<proteinExistence type="inferred from homology"/>
<dbReference type="RefSeq" id="WP_163384927.1">
    <property type="nucleotide sequence ID" value="NZ_JAUFQS010000003.1"/>
</dbReference>
<keyword evidence="5 6" id="KW-0472">Membrane</keyword>
<dbReference type="Pfam" id="PF09335">
    <property type="entry name" value="VTT_dom"/>
    <property type="match status" value="1"/>
</dbReference>
<feature type="transmembrane region" description="Helical" evidence="6">
    <location>
        <begin position="174"/>
        <end position="198"/>
    </location>
</feature>
<feature type="transmembrane region" description="Helical" evidence="6">
    <location>
        <begin position="210"/>
        <end position="230"/>
    </location>
</feature>
<evidence type="ECO:0000256" key="1">
    <source>
        <dbReference type="ARBA" id="ARBA00004651"/>
    </source>
</evidence>
<comment type="caution">
    <text evidence="8">The sequence shown here is derived from an EMBL/GenBank/DDBJ whole genome shotgun (WGS) entry which is preliminary data.</text>
</comment>
<evidence type="ECO:0000313" key="9">
    <source>
        <dbReference type="Proteomes" id="UP001236663"/>
    </source>
</evidence>
<dbReference type="PANTHER" id="PTHR12677:SF59">
    <property type="entry name" value="GOLGI APPARATUS MEMBRANE PROTEIN TVP38-RELATED"/>
    <property type="match status" value="1"/>
</dbReference>
<dbReference type="InterPro" id="IPR032816">
    <property type="entry name" value="VTT_dom"/>
</dbReference>
<evidence type="ECO:0000259" key="7">
    <source>
        <dbReference type="Pfam" id="PF09335"/>
    </source>
</evidence>
<sequence>MNKKPTIFKQLTVIYRRNPWVLLAFLWTATVPSLGSMLVVHWLYENWGEFVIPSLLMVDTAFLFVITGALLMGLAFIPTTLFAIISGFLFGWQAFLLLALAYSLASVLGYLGGKILDKDSLQYLLQPYPKAKEIIASKKDQMGKLVFFVRISPVVPFAISNLLFALLDSGLKRVVWFGLLGMLPRTFLAFFTGTLAGSIQQALASGTYSWHYPAIGLLLVISVWGIYSFFKR</sequence>
<keyword evidence="9" id="KW-1185">Reference proteome</keyword>
<comment type="similarity">
    <text evidence="6">Belongs to the TVP38/TMEM64 family.</text>
</comment>
<keyword evidence="3 6" id="KW-0812">Transmembrane</keyword>
<keyword evidence="2 6" id="KW-1003">Cell membrane</keyword>
<comment type="subcellular location">
    <subcellularLocation>
        <location evidence="1 6">Cell membrane</location>
        <topology evidence="1 6">Multi-pass membrane protein</topology>
    </subcellularLocation>
</comment>
<feature type="transmembrane region" description="Helical" evidence="6">
    <location>
        <begin position="20"/>
        <end position="44"/>
    </location>
</feature>
<feature type="domain" description="VTT" evidence="7">
    <location>
        <begin position="77"/>
        <end position="194"/>
    </location>
</feature>
<accession>A0ABT8C212</accession>
<evidence type="ECO:0000256" key="6">
    <source>
        <dbReference type="RuleBase" id="RU366058"/>
    </source>
</evidence>
<feature type="transmembrane region" description="Helical" evidence="6">
    <location>
        <begin position="89"/>
        <end position="111"/>
    </location>
</feature>
<evidence type="ECO:0000313" key="8">
    <source>
        <dbReference type="EMBL" id="MDN3686786.1"/>
    </source>
</evidence>
<dbReference type="EMBL" id="JAUFQS010000003">
    <property type="protein sequence ID" value="MDN3686786.1"/>
    <property type="molecule type" value="Genomic_DNA"/>
</dbReference>
<reference evidence="9" key="1">
    <citation type="journal article" date="2019" name="Int. J. Syst. Evol. Microbiol.">
        <title>The Global Catalogue of Microorganisms (GCM) 10K type strain sequencing project: providing services to taxonomists for standard genome sequencing and annotation.</title>
        <authorList>
            <consortium name="The Broad Institute Genomics Platform"/>
            <consortium name="The Broad Institute Genome Sequencing Center for Infectious Disease"/>
            <person name="Wu L."/>
            <person name="Ma J."/>
        </authorList>
    </citation>
    <scope>NUCLEOTIDE SEQUENCE [LARGE SCALE GENOMIC DNA]</scope>
    <source>
        <strain evidence="9">CECT 7706</strain>
    </source>
</reference>
<protein>
    <recommendedName>
        <fullName evidence="6">TVP38/TMEM64 family membrane protein</fullName>
    </recommendedName>
</protein>
<feature type="transmembrane region" description="Helical" evidence="6">
    <location>
        <begin position="50"/>
        <end position="77"/>
    </location>
</feature>
<evidence type="ECO:0000256" key="5">
    <source>
        <dbReference type="ARBA" id="ARBA00023136"/>
    </source>
</evidence>
<organism evidence="8 9">
    <name type="scientific">Cyclobacterium jeungdonense</name>
    <dbReference type="NCBI Taxonomy" id="708087"/>
    <lineage>
        <taxon>Bacteria</taxon>
        <taxon>Pseudomonadati</taxon>
        <taxon>Bacteroidota</taxon>
        <taxon>Cytophagia</taxon>
        <taxon>Cytophagales</taxon>
        <taxon>Cyclobacteriaceae</taxon>
        <taxon>Cyclobacterium</taxon>
    </lineage>
</organism>
<dbReference type="Proteomes" id="UP001236663">
    <property type="component" value="Unassembled WGS sequence"/>
</dbReference>
<dbReference type="InterPro" id="IPR015414">
    <property type="entry name" value="TMEM64"/>
</dbReference>